<evidence type="ECO:0000313" key="2">
    <source>
        <dbReference type="EMBL" id="KAJ8897579.1"/>
    </source>
</evidence>
<comment type="caution">
    <text evidence="2">The sequence shown here is derived from an EMBL/GenBank/DDBJ whole genome shotgun (WGS) entry which is preliminary data.</text>
</comment>
<evidence type="ECO:0000313" key="3">
    <source>
        <dbReference type="Proteomes" id="UP001159363"/>
    </source>
</evidence>
<organism evidence="2 3">
    <name type="scientific">Dryococelus australis</name>
    <dbReference type="NCBI Taxonomy" id="614101"/>
    <lineage>
        <taxon>Eukaryota</taxon>
        <taxon>Metazoa</taxon>
        <taxon>Ecdysozoa</taxon>
        <taxon>Arthropoda</taxon>
        <taxon>Hexapoda</taxon>
        <taxon>Insecta</taxon>
        <taxon>Pterygota</taxon>
        <taxon>Neoptera</taxon>
        <taxon>Polyneoptera</taxon>
        <taxon>Phasmatodea</taxon>
        <taxon>Verophasmatodea</taxon>
        <taxon>Anareolatae</taxon>
        <taxon>Phasmatidae</taxon>
        <taxon>Eurycanthinae</taxon>
        <taxon>Dryococelus</taxon>
    </lineage>
</organism>
<proteinExistence type="predicted"/>
<name>A0ABQ9IMZ9_9NEOP</name>
<gene>
    <name evidence="2" type="ORF">PR048_002928</name>
</gene>
<dbReference type="EMBL" id="JARBHB010000001">
    <property type="protein sequence ID" value="KAJ8897579.1"/>
    <property type="molecule type" value="Genomic_DNA"/>
</dbReference>
<protein>
    <submittedName>
        <fullName evidence="2">Uncharacterized protein</fullName>
    </submittedName>
</protein>
<feature type="compositionally biased region" description="Basic and acidic residues" evidence="1">
    <location>
        <begin position="1"/>
        <end position="25"/>
    </location>
</feature>
<keyword evidence="3" id="KW-1185">Reference proteome</keyword>
<reference evidence="2 3" key="1">
    <citation type="submission" date="2023-02" db="EMBL/GenBank/DDBJ databases">
        <title>LHISI_Scaffold_Assembly.</title>
        <authorList>
            <person name="Stuart O.P."/>
            <person name="Cleave R."/>
            <person name="Magrath M.J.L."/>
            <person name="Mikheyev A.S."/>
        </authorList>
    </citation>
    <scope>NUCLEOTIDE SEQUENCE [LARGE SCALE GENOMIC DNA]</scope>
    <source>
        <strain evidence="2">Daus_M_001</strain>
        <tissue evidence="2">Leg muscle</tissue>
    </source>
</reference>
<sequence length="1415" mass="156632">MRTKRGESMEQRRNESAGKTGDPRENPLNSGIVRHDSHVRKFGAVNRTRFCFGGSCATVIDVKIRRSWRGGVMIANPSLKAVHDQVSTFEFNLRKNVLLLPAYILTGALNDMRPEKLVTMEGKPISGSDRNVRNRFRSIVGNVEPSLKPTEFMIRRACGALSKLSSSSKTLEHKPIKFEAFPIAVKSQLAFMRTQHWSQMLHARETDYALAYDSLAKLLTRQSPTVTDLICTVQRHDGNIARLARRSNEALGVRVSVARIAPSFLDLGRGFTSPPPILARRVARPERIRFPTPSSFLFPSPLPPCASLIFNFGGGHLCTGWPPGHSTSTILSGHISEGIRNTPPWNTRPVVCLLAAGPFGWSGLKVFRVAHTECKNNTQTSRPLSANLRVVAQRPFHPRVHEGNFSHYPARTITSPGSARNGPPGTTHPQLPTGVYNIDNSSIDTAATYFYLPVGVAAAGRLACSLPTKANRVQSPAGVTPGFSHVGIVPDDAAGISMPPPPPPTSKPIQEVPPRAFTDTQTVTSGDDYAWYILFRIHISRWESFYPVKTAGFPGRVAQGQSSTPNSIGGGADAESRTCFGKHASLPSAELKTAIVERRRRLSLSPSLTISLALDSHKCTHHKNKPVFIEEELGVSWRARSPADVYAARRVPYARRNQPANLVRGGPAAARCMARSRPAHAAWRRQTCLPPPPPSSPLLQPATSQATLEPQTFPHPICVFSSPVVSEMNPRARYLIQFLLPRQPCLPQLLLLQYPLLSSTFFVKNLLRAPPPCHLLSRASNKLTIPQISFRRHAQLVAMHMLAKIHAAIGRREIGEPLKLRRTRIQGSLCCDGTPTWSDEGIREDQMNDTTLQPLLKWKEAGCRVGRNGKREDYLAWGQQSKYRYWAQWNSLVLKNGALYRNSGMRQPVEFMPDNATGRRYIFLGDLPPLHSGAAPYSPHFTLIGSEDLGVWSRPNLFTTYSPRPRLPNPLATWPMRMRRGEYGAAPRQPENQRHRPARFVHVKIRERPRRESNPFLVNAELQQKLWRPTVSRGSNSKRVVRDCCQSLLPVGECMKIFGRLLTARSWEPMREIPAKTRRTTASSGTIPTCENPVTRPGIEPGSLWWEASVLMAQSPWPLLPVSTETLPLYNCAKPPTSRGCSPPRTRLRTNKKRAPGAVECTLNLNHRGVVGSRPGPSAADSQFACRTGNLSASRSNVSLSTSLHHNYYNNNNNEKIQNNKRCVAQSGTSTRQQEAVGDGIRREATTISDDLDTSVYSPLRLNSNFRTWPFTLQFQNVATSPFFTLRDRYLKRVDDETKKLAATYEWGSYLLRTLRLSAQPESVSNAITYVNSCLAVGIFHAGPHSGRYSGSWVRHSRNLCKSNCGSSGSPGGVLEYGAAVNGLVAGCDAPATGWYSSREVVDDLEAGEEGGYHS</sequence>
<evidence type="ECO:0000256" key="1">
    <source>
        <dbReference type="SAM" id="MobiDB-lite"/>
    </source>
</evidence>
<dbReference type="Proteomes" id="UP001159363">
    <property type="component" value="Chromosome 1"/>
</dbReference>
<accession>A0ABQ9IMZ9</accession>
<feature type="region of interest" description="Disordered" evidence="1">
    <location>
        <begin position="1"/>
        <end position="33"/>
    </location>
</feature>